<evidence type="ECO:0008006" key="4">
    <source>
        <dbReference type="Google" id="ProtNLM"/>
    </source>
</evidence>
<feature type="transmembrane region" description="Helical" evidence="1">
    <location>
        <begin position="527"/>
        <end position="549"/>
    </location>
</feature>
<feature type="transmembrane region" description="Helical" evidence="1">
    <location>
        <begin position="105"/>
        <end position="126"/>
    </location>
</feature>
<keyword evidence="1" id="KW-0812">Transmembrane</keyword>
<feature type="transmembrane region" description="Helical" evidence="1">
    <location>
        <begin position="216"/>
        <end position="237"/>
    </location>
</feature>
<feature type="transmembrane region" description="Helical" evidence="1">
    <location>
        <begin position="360"/>
        <end position="378"/>
    </location>
</feature>
<feature type="transmembrane region" description="Helical" evidence="1">
    <location>
        <begin position="77"/>
        <end position="93"/>
    </location>
</feature>
<dbReference type="PANTHER" id="PTHR37308:SF1">
    <property type="entry name" value="POLYPRENYL-PHOSPHATE TRANSPORTER"/>
    <property type="match status" value="1"/>
</dbReference>
<protein>
    <recommendedName>
        <fullName evidence="4">Phosphoesterase PA-phosphatase related</fullName>
    </recommendedName>
</protein>
<name>A7HUG8_PARL1</name>
<dbReference type="KEGG" id="pla:Plav_1936"/>
<gene>
    <name evidence="2" type="ordered locus">Plav_1936</name>
</gene>
<dbReference type="AlphaFoldDB" id="A7HUG8"/>
<dbReference type="Pfam" id="PF04018">
    <property type="entry name" value="VCA0040-like"/>
    <property type="match status" value="1"/>
</dbReference>
<feature type="transmembrane region" description="Helical" evidence="1">
    <location>
        <begin position="20"/>
        <end position="38"/>
    </location>
</feature>
<organism evidence="2 3">
    <name type="scientific">Parvibaculum lavamentivorans (strain DS-1 / DSM 13023 / NCIMB 13966)</name>
    <dbReference type="NCBI Taxonomy" id="402881"/>
    <lineage>
        <taxon>Bacteria</taxon>
        <taxon>Pseudomonadati</taxon>
        <taxon>Pseudomonadota</taxon>
        <taxon>Alphaproteobacteria</taxon>
        <taxon>Hyphomicrobiales</taxon>
        <taxon>Parvibaculaceae</taxon>
        <taxon>Parvibaculum</taxon>
    </lineage>
</organism>
<feature type="transmembrane region" description="Helical" evidence="1">
    <location>
        <begin position="327"/>
        <end position="348"/>
    </location>
</feature>
<keyword evidence="1" id="KW-1133">Transmembrane helix</keyword>
<sequence length="565" mass="61221">MPPSRTSSDVSLSTEWQWKPLLGWSIAALLFAASWLWPATRACWDLLDAALFRALNGTVAWGEPFAIFWALADSGQFLAFLLLASFVIYFRVIARGDLDRFRDGLGFAVFTALVLAVAFFLLKTVAQPRLSPSLVFETYHSIGNLVPWAQTTENSSASFPDIRTSLMIVLAALWWRGLTWRLGLAGAALAFLFTLPPIAAGAHWPTDAAVTGGTLAMLTLAIMSGTPAAAWITHAAARPAGWAISRWQGFVNELSPEGLDNPNPTRQVLRGMCVGAADLVPGVSGGTMALILGIYKRLIAAIAHVDKEFLQLLLRGRLLAAARHIDFMFILPLGIGVLLSLIIFSRVVPLSLMVTHLPEITFGFFFGLIAASIVGLISHIEPKGFASWIWMALGVCLGLLAAVLVPVQTPDAWWFIFLCGMAAIAAMLVPGISGSFVLLILGKYTDAIDALGRLDTAFLLPLLAGVVTGALAFSRAIAWLLNHYYRQTILTVIGVLGGSLLAVWPFKDRQYEMVGEKTRLVAAHPYVPTNLDWTVISGVVAILAGVFLYRLLDRLAQHTEQTDTV</sequence>
<dbReference type="InterPro" id="IPR007163">
    <property type="entry name" value="VCA0040-like"/>
</dbReference>
<keyword evidence="3" id="KW-1185">Reference proteome</keyword>
<evidence type="ECO:0000313" key="2">
    <source>
        <dbReference type="EMBL" id="ABS63551.1"/>
    </source>
</evidence>
<dbReference type="PANTHER" id="PTHR37308">
    <property type="entry name" value="INTEGRAL MEMBRANE PROTEIN"/>
    <property type="match status" value="1"/>
</dbReference>
<dbReference type="STRING" id="402881.Plav_1936"/>
<keyword evidence="1" id="KW-0472">Membrane</keyword>
<dbReference type="EMBL" id="CP000774">
    <property type="protein sequence ID" value="ABS63551.1"/>
    <property type="molecule type" value="Genomic_DNA"/>
</dbReference>
<dbReference type="HOGENOM" id="CLU_482204_0_0_5"/>
<feature type="transmembrane region" description="Helical" evidence="1">
    <location>
        <begin position="385"/>
        <end position="407"/>
    </location>
</feature>
<feature type="transmembrane region" description="Helical" evidence="1">
    <location>
        <begin position="182"/>
        <end position="204"/>
    </location>
</feature>
<feature type="transmembrane region" description="Helical" evidence="1">
    <location>
        <begin position="50"/>
        <end position="71"/>
    </location>
</feature>
<dbReference type="RefSeq" id="WP_012110847.1">
    <property type="nucleotide sequence ID" value="NC_009719.1"/>
</dbReference>
<feature type="transmembrane region" description="Helical" evidence="1">
    <location>
        <begin position="454"/>
        <end position="478"/>
    </location>
</feature>
<proteinExistence type="predicted"/>
<dbReference type="Proteomes" id="UP000006377">
    <property type="component" value="Chromosome"/>
</dbReference>
<reference evidence="2 3" key="1">
    <citation type="journal article" date="2011" name="Stand. Genomic Sci.">
        <title>Complete genome sequence of Parvibaculum lavamentivorans type strain (DS-1(T)).</title>
        <authorList>
            <person name="Schleheck D."/>
            <person name="Weiss M."/>
            <person name="Pitluck S."/>
            <person name="Bruce D."/>
            <person name="Land M.L."/>
            <person name="Han S."/>
            <person name="Saunders E."/>
            <person name="Tapia R."/>
            <person name="Detter C."/>
            <person name="Brettin T."/>
            <person name="Han J."/>
            <person name="Woyke T."/>
            <person name="Goodwin L."/>
            <person name="Pennacchio L."/>
            <person name="Nolan M."/>
            <person name="Cook A.M."/>
            <person name="Kjelleberg S."/>
            <person name="Thomas T."/>
        </authorList>
    </citation>
    <scope>NUCLEOTIDE SEQUENCE [LARGE SCALE GENOMIC DNA]</scope>
    <source>
        <strain evidence="3">DS-1 / DSM 13023 / NCIMB 13966</strain>
    </source>
</reference>
<feature type="transmembrane region" description="Helical" evidence="1">
    <location>
        <begin position="484"/>
        <end position="506"/>
    </location>
</feature>
<evidence type="ECO:0000256" key="1">
    <source>
        <dbReference type="SAM" id="Phobius"/>
    </source>
</evidence>
<accession>A7HUG8</accession>
<feature type="transmembrane region" description="Helical" evidence="1">
    <location>
        <begin position="413"/>
        <end position="442"/>
    </location>
</feature>
<evidence type="ECO:0000313" key="3">
    <source>
        <dbReference type="Proteomes" id="UP000006377"/>
    </source>
</evidence>
<dbReference type="eggNOG" id="COG2035">
    <property type="taxonomic scope" value="Bacteria"/>
</dbReference>